<name>A0ABT7M2P4_9PSEU</name>
<sequence>MRTTVAARGPLPADQAWERYADLDAWPRWAPQLTGASAPSRRLVPGLQGVVRAVGVVHVPFEVLAVDEAARTWSWRVRVGPVRLVLHHGVEADGAGSRTWLVTEGPAVVVAPYTPLALVALHSLVRP</sequence>
<gene>
    <name evidence="1" type="ORF">QRT03_03070</name>
</gene>
<comment type="caution">
    <text evidence="1">The sequence shown here is derived from an EMBL/GenBank/DDBJ whole genome shotgun (WGS) entry which is preliminary data.</text>
</comment>
<organism evidence="1 2">
    <name type="scientific">Actinomycetospora termitidis</name>
    <dbReference type="NCBI Taxonomy" id="3053470"/>
    <lineage>
        <taxon>Bacteria</taxon>
        <taxon>Bacillati</taxon>
        <taxon>Actinomycetota</taxon>
        <taxon>Actinomycetes</taxon>
        <taxon>Pseudonocardiales</taxon>
        <taxon>Pseudonocardiaceae</taxon>
        <taxon>Actinomycetospora</taxon>
    </lineage>
</organism>
<dbReference type="SUPFAM" id="SSF55961">
    <property type="entry name" value="Bet v1-like"/>
    <property type="match status" value="1"/>
</dbReference>
<dbReference type="InterPro" id="IPR019587">
    <property type="entry name" value="Polyketide_cyclase/dehydratase"/>
</dbReference>
<dbReference type="Pfam" id="PF10604">
    <property type="entry name" value="Polyketide_cyc2"/>
    <property type="match status" value="1"/>
</dbReference>
<protein>
    <submittedName>
        <fullName evidence="1">SRPBCC family protein</fullName>
    </submittedName>
</protein>
<dbReference type="RefSeq" id="WP_286051004.1">
    <property type="nucleotide sequence ID" value="NZ_JASVWF010000001.1"/>
</dbReference>
<dbReference type="InterPro" id="IPR023393">
    <property type="entry name" value="START-like_dom_sf"/>
</dbReference>
<proteinExistence type="predicted"/>
<dbReference type="Proteomes" id="UP001231924">
    <property type="component" value="Unassembled WGS sequence"/>
</dbReference>
<keyword evidence="2" id="KW-1185">Reference proteome</keyword>
<dbReference type="Gene3D" id="3.30.530.20">
    <property type="match status" value="1"/>
</dbReference>
<evidence type="ECO:0000313" key="1">
    <source>
        <dbReference type="EMBL" id="MDL5154924.1"/>
    </source>
</evidence>
<dbReference type="EMBL" id="JASVWF010000001">
    <property type="protein sequence ID" value="MDL5154924.1"/>
    <property type="molecule type" value="Genomic_DNA"/>
</dbReference>
<reference evidence="1 2" key="1">
    <citation type="submission" date="2023-06" db="EMBL/GenBank/DDBJ databases">
        <title>Actinomycetospora Odt1-22.</title>
        <authorList>
            <person name="Supong K."/>
        </authorList>
    </citation>
    <scope>NUCLEOTIDE SEQUENCE [LARGE SCALE GENOMIC DNA]</scope>
    <source>
        <strain evidence="1 2">Odt1-22</strain>
    </source>
</reference>
<evidence type="ECO:0000313" key="2">
    <source>
        <dbReference type="Proteomes" id="UP001231924"/>
    </source>
</evidence>
<accession>A0ABT7M2P4</accession>